<dbReference type="EMBL" id="JBBXMP010000047">
    <property type="protein sequence ID" value="KAL0065454.1"/>
    <property type="molecule type" value="Genomic_DNA"/>
</dbReference>
<dbReference type="InterPro" id="IPR023561">
    <property type="entry name" value="Carbonic_anhydrase_a-class"/>
</dbReference>
<evidence type="ECO:0000256" key="5">
    <source>
        <dbReference type="ARBA" id="ARBA00023239"/>
    </source>
</evidence>
<dbReference type="PANTHER" id="PTHR18952">
    <property type="entry name" value="CARBONIC ANHYDRASE"/>
    <property type="match status" value="1"/>
</dbReference>
<protein>
    <recommendedName>
        <fullName evidence="2">carbonic anhydrase</fullName>
        <ecNumber evidence="2">4.2.1.1</ecNumber>
    </recommendedName>
</protein>
<dbReference type="Proteomes" id="UP001437256">
    <property type="component" value="Unassembled WGS sequence"/>
</dbReference>
<dbReference type="SMART" id="SM01057">
    <property type="entry name" value="Carb_anhydrase"/>
    <property type="match status" value="1"/>
</dbReference>
<evidence type="ECO:0000256" key="2">
    <source>
        <dbReference type="ARBA" id="ARBA00012925"/>
    </source>
</evidence>
<dbReference type="InterPro" id="IPR041891">
    <property type="entry name" value="Alpha_CA_prokaryot-like"/>
</dbReference>
<dbReference type="InterPro" id="IPR036398">
    <property type="entry name" value="CA_dom_sf"/>
</dbReference>
<comment type="caution">
    <text evidence="9">The sequence shown here is derived from an EMBL/GenBank/DDBJ whole genome shotgun (WGS) entry which is preliminary data.</text>
</comment>
<dbReference type="InterPro" id="IPR001148">
    <property type="entry name" value="CA_dom"/>
</dbReference>
<evidence type="ECO:0000256" key="6">
    <source>
        <dbReference type="ARBA" id="ARBA00048348"/>
    </source>
</evidence>
<keyword evidence="3" id="KW-0479">Metal-binding</keyword>
<keyword evidence="7" id="KW-0732">Signal</keyword>
<sequence>MLQFSLLLLAATQFLSAQGSCLHGTSLLRRNVNNGQVKAATFGYEEEAGPLLWSFMNENNTACGLGHGQSPINLNGSVTGSPSVNVSFPWTREAVFENLGSTLEVINVTGTTTFNNTQFDLRQFHFHTPSEHHLNGEYYPMEMHMDGSTADFLTAVTENIEDVEQPGSIAPTGALDLSEIGTAFEGQDKFHYVGSVTTPPCTEGVNFFVLKEPFSLDVKTYNTMKKIMKFNSRYTQNLPGRENLLELVFAQLGE</sequence>
<evidence type="ECO:0000256" key="1">
    <source>
        <dbReference type="ARBA" id="ARBA00010718"/>
    </source>
</evidence>
<feature type="chain" id="PRO_5045398550" description="carbonic anhydrase" evidence="7">
    <location>
        <begin position="18"/>
        <end position="254"/>
    </location>
</feature>
<dbReference type="PANTHER" id="PTHR18952:SF265">
    <property type="entry name" value="CARBONIC ANHYDRASE"/>
    <property type="match status" value="1"/>
</dbReference>
<evidence type="ECO:0000256" key="7">
    <source>
        <dbReference type="SAM" id="SignalP"/>
    </source>
</evidence>
<feature type="signal peptide" evidence="7">
    <location>
        <begin position="1"/>
        <end position="17"/>
    </location>
</feature>
<evidence type="ECO:0000256" key="4">
    <source>
        <dbReference type="ARBA" id="ARBA00022833"/>
    </source>
</evidence>
<dbReference type="PROSITE" id="PS51144">
    <property type="entry name" value="ALPHA_CA_2"/>
    <property type="match status" value="1"/>
</dbReference>
<evidence type="ECO:0000256" key="3">
    <source>
        <dbReference type="ARBA" id="ARBA00022723"/>
    </source>
</evidence>
<comment type="similarity">
    <text evidence="1">Belongs to the alpha-carbonic anhydrase family.</text>
</comment>
<keyword evidence="5" id="KW-0456">Lyase</keyword>
<evidence type="ECO:0000313" key="9">
    <source>
        <dbReference type="EMBL" id="KAL0065454.1"/>
    </source>
</evidence>
<keyword evidence="4" id="KW-0862">Zinc</keyword>
<dbReference type="EC" id="4.2.1.1" evidence="2"/>
<feature type="domain" description="Alpha-carbonic anhydrase" evidence="8">
    <location>
        <begin position="40"/>
        <end position="254"/>
    </location>
</feature>
<comment type="catalytic activity">
    <reaction evidence="6">
        <text>hydrogencarbonate + H(+) = CO2 + H2O</text>
        <dbReference type="Rhea" id="RHEA:10748"/>
        <dbReference type="ChEBI" id="CHEBI:15377"/>
        <dbReference type="ChEBI" id="CHEBI:15378"/>
        <dbReference type="ChEBI" id="CHEBI:16526"/>
        <dbReference type="ChEBI" id="CHEBI:17544"/>
        <dbReference type="EC" id="4.2.1.1"/>
    </reaction>
</comment>
<proteinExistence type="inferred from homology"/>
<organism evidence="9 10">
    <name type="scientific">Marasmius tenuissimus</name>
    <dbReference type="NCBI Taxonomy" id="585030"/>
    <lineage>
        <taxon>Eukaryota</taxon>
        <taxon>Fungi</taxon>
        <taxon>Dikarya</taxon>
        <taxon>Basidiomycota</taxon>
        <taxon>Agaricomycotina</taxon>
        <taxon>Agaricomycetes</taxon>
        <taxon>Agaricomycetidae</taxon>
        <taxon>Agaricales</taxon>
        <taxon>Marasmiineae</taxon>
        <taxon>Marasmiaceae</taxon>
        <taxon>Marasmius</taxon>
    </lineage>
</organism>
<gene>
    <name evidence="9" type="ORF">AAF712_007518</name>
</gene>
<name>A0ABR2ZXE0_9AGAR</name>
<dbReference type="SUPFAM" id="SSF51069">
    <property type="entry name" value="Carbonic anhydrase"/>
    <property type="match status" value="1"/>
</dbReference>
<accession>A0ABR2ZXE0</accession>
<evidence type="ECO:0000259" key="8">
    <source>
        <dbReference type="PROSITE" id="PS51144"/>
    </source>
</evidence>
<dbReference type="Pfam" id="PF00194">
    <property type="entry name" value="Carb_anhydrase"/>
    <property type="match status" value="2"/>
</dbReference>
<dbReference type="Gene3D" id="3.10.200.10">
    <property type="entry name" value="Alpha carbonic anhydrase"/>
    <property type="match status" value="2"/>
</dbReference>
<keyword evidence="10" id="KW-1185">Reference proteome</keyword>
<evidence type="ECO:0000313" key="10">
    <source>
        <dbReference type="Proteomes" id="UP001437256"/>
    </source>
</evidence>
<reference evidence="9 10" key="1">
    <citation type="submission" date="2024-05" db="EMBL/GenBank/DDBJ databases">
        <title>A draft genome resource for the thread blight pathogen Marasmius tenuissimus strain MS-2.</title>
        <authorList>
            <person name="Yulfo-Soto G.E."/>
            <person name="Baruah I.K."/>
            <person name="Amoako-Attah I."/>
            <person name="Bukari Y."/>
            <person name="Meinhardt L.W."/>
            <person name="Bailey B.A."/>
            <person name="Cohen S.P."/>
        </authorList>
    </citation>
    <scope>NUCLEOTIDE SEQUENCE [LARGE SCALE GENOMIC DNA]</scope>
    <source>
        <strain evidence="9 10">MS-2</strain>
    </source>
</reference>
<dbReference type="CDD" id="cd03124">
    <property type="entry name" value="alpha_CA_prokaryotic_like"/>
    <property type="match status" value="1"/>
</dbReference>